<evidence type="ECO:0000313" key="2">
    <source>
        <dbReference type="EMBL" id="KAG8434234.1"/>
    </source>
</evidence>
<evidence type="ECO:0000313" key="3">
    <source>
        <dbReference type="Proteomes" id="UP000812440"/>
    </source>
</evidence>
<gene>
    <name evidence="2" type="ORF">GDO86_012563</name>
</gene>
<comment type="caution">
    <text evidence="2">The sequence shown here is derived from an EMBL/GenBank/DDBJ whole genome shotgun (WGS) entry which is preliminary data.</text>
</comment>
<keyword evidence="1" id="KW-0732">Signal</keyword>
<dbReference type="EMBL" id="JAACNH010000008">
    <property type="protein sequence ID" value="KAG8434234.1"/>
    <property type="molecule type" value="Genomic_DNA"/>
</dbReference>
<sequence>MWQFAALLLVLPRPTISSKVANHCSPLLASKIITGGGSTLSQPKMTRLFLFIVFTIRLEAGICLEDLYLVSCNIIHYQHL</sequence>
<evidence type="ECO:0000256" key="1">
    <source>
        <dbReference type="SAM" id="SignalP"/>
    </source>
</evidence>
<feature type="signal peptide" evidence="1">
    <location>
        <begin position="1"/>
        <end position="17"/>
    </location>
</feature>
<proteinExistence type="predicted"/>
<reference evidence="2" key="1">
    <citation type="thesis" date="2020" institute="ProQuest LLC" country="789 East Eisenhower Parkway, Ann Arbor, MI, USA">
        <title>Comparative Genomics and Chromosome Evolution.</title>
        <authorList>
            <person name="Mudd A.B."/>
        </authorList>
    </citation>
    <scope>NUCLEOTIDE SEQUENCE</scope>
    <source>
        <strain evidence="2">Female2</strain>
        <tissue evidence="2">Blood</tissue>
    </source>
</reference>
<dbReference type="Proteomes" id="UP000812440">
    <property type="component" value="Chromosome 7"/>
</dbReference>
<dbReference type="AlphaFoldDB" id="A0A8T2IT52"/>
<name>A0A8T2IT52_9PIPI</name>
<accession>A0A8T2IT52</accession>
<evidence type="ECO:0008006" key="4">
    <source>
        <dbReference type="Google" id="ProtNLM"/>
    </source>
</evidence>
<keyword evidence="3" id="KW-1185">Reference proteome</keyword>
<protein>
    <recommendedName>
        <fullName evidence="4">Secreted protein</fullName>
    </recommendedName>
</protein>
<organism evidence="2 3">
    <name type="scientific">Hymenochirus boettgeri</name>
    <name type="common">Congo dwarf clawed frog</name>
    <dbReference type="NCBI Taxonomy" id="247094"/>
    <lineage>
        <taxon>Eukaryota</taxon>
        <taxon>Metazoa</taxon>
        <taxon>Chordata</taxon>
        <taxon>Craniata</taxon>
        <taxon>Vertebrata</taxon>
        <taxon>Euteleostomi</taxon>
        <taxon>Amphibia</taxon>
        <taxon>Batrachia</taxon>
        <taxon>Anura</taxon>
        <taxon>Pipoidea</taxon>
        <taxon>Pipidae</taxon>
        <taxon>Pipinae</taxon>
        <taxon>Hymenochirus</taxon>
    </lineage>
</organism>
<feature type="chain" id="PRO_5035827130" description="Secreted protein" evidence="1">
    <location>
        <begin position="18"/>
        <end position="80"/>
    </location>
</feature>